<dbReference type="PANTHER" id="PTHR39518">
    <property type="entry name" value="UPF0215 PROTEIN MJ1150"/>
    <property type="match status" value="1"/>
</dbReference>
<dbReference type="Pfam" id="PF01949">
    <property type="entry name" value="Endo_dU"/>
    <property type="match status" value="1"/>
</dbReference>
<dbReference type="Proteomes" id="UP001055658">
    <property type="component" value="Chromosome"/>
</dbReference>
<proteinExistence type="inferred from homology"/>
<evidence type="ECO:0000313" key="1">
    <source>
        <dbReference type="EMBL" id="USD20272.1"/>
    </source>
</evidence>
<dbReference type="RefSeq" id="WP_252082493.1">
    <property type="nucleotide sequence ID" value="NZ_CP092418.1"/>
</dbReference>
<dbReference type="HAMAP" id="MF_00582">
    <property type="entry name" value="UPF0215"/>
    <property type="match status" value="1"/>
</dbReference>
<dbReference type="PANTHER" id="PTHR39518:SF2">
    <property type="entry name" value="UPF0215 PROTEIN MJ1150"/>
    <property type="match status" value="1"/>
</dbReference>
<dbReference type="EMBL" id="CP092418">
    <property type="protein sequence ID" value="USD20272.1"/>
    <property type="molecule type" value="Genomic_DNA"/>
</dbReference>
<keyword evidence="2" id="KW-1185">Reference proteome</keyword>
<organism evidence="1 2">
    <name type="scientific">Microbulbifer variabilis</name>
    <dbReference type="NCBI Taxonomy" id="266805"/>
    <lineage>
        <taxon>Bacteria</taxon>
        <taxon>Pseudomonadati</taxon>
        <taxon>Pseudomonadota</taxon>
        <taxon>Gammaproteobacteria</taxon>
        <taxon>Cellvibrionales</taxon>
        <taxon>Microbulbiferaceae</taxon>
        <taxon>Microbulbifer</taxon>
    </lineage>
</organism>
<evidence type="ECO:0000313" key="2">
    <source>
        <dbReference type="Proteomes" id="UP001055658"/>
    </source>
</evidence>
<accession>A0ABY4V7M1</accession>
<name>A0ABY4V7M1_9GAMM</name>
<dbReference type="InterPro" id="IPR002802">
    <property type="entry name" value="Endo_dU"/>
</dbReference>
<dbReference type="Gene3D" id="3.30.2170.10">
    <property type="entry name" value="archaeoglobus fulgidus dsm 4304 superfamily"/>
    <property type="match status" value="1"/>
</dbReference>
<reference evidence="1" key="1">
    <citation type="submission" date="2022-02" db="EMBL/GenBank/DDBJ databases">
        <title>Coral-associated bacteria.</title>
        <authorList>
            <person name="Tang K."/>
            <person name="Wang X."/>
        </authorList>
    </citation>
    <scope>NUCLEOTIDE SEQUENCE</scope>
    <source>
        <strain evidence="1">SCSIO 43006</strain>
    </source>
</reference>
<gene>
    <name evidence="1" type="ORF">MJO52_14450</name>
</gene>
<protein>
    <submittedName>
        <fullName evidence="1">DUF99 family protein</fullName>
    </submittedName>
</protein>
<sequence length="195" mass="21542">MKPIAELVRLKKKLRIIGFDDAPFQKERGSPVNISGIICTDTRFEGMLWGEVQKDGMDATEVITQILQSSKFYPQINVVLIDGVAVGGFNIIDLPKLAESLKRPCIAVMRKPPDMSAINKALKNFPDYSLRREILLKAGKVYSHRNFYFQVQGCVPNIAAQILEQATDNGNVPEALRLAHMIGAAVMTGQSGNRA</sequence>
<dbReference type="PIRSF" id="PIRSF006380">
    <property type="entry name" value="UCP006380"/>
    <property type="match status" value="1"/>
</dbReference>